<dbReference type="InParanoid" id="A0A251S2E5"/>
<reference evidence="3" key="2">
    <citation type="submission" date="2017-02" db="EMBL/GenBank/DDBJ databases">
        <title>Sunflower complete genome.</title>
        <authorList>
            <person name="Langlade N."/>
            <person name="Munos S."/>
        </authorList>
    </citation>
    <scope>NUCLEOTIDE SEQUENCE [LARGE SCALE GENOMIC DNA]</scope>
    <source>
        <tissue evidence="3">Leaves</tissue>
    </source>
</reference>
<feature type="region of interest" description="Disordered" evidence="1">
    <location>
        <begin position="52"/>
        <end position="83"/>
    </location>
</feature>
<proteinExistence type="predicted"/>
<accession>A0A251S2E5</accession>
<reference evidence="2" key="3">
    <citation type="submission" date="2020-06" db="EMBL/GenBank/DDBJ databases">
        <title>Helianthus annuus Genome sequencing and assembly Release 2.</title>
        <authorList>
            <person name="Gouzy J."/>
            <person name="Langlade N."/>
            <person name="Munos S."/>
        </authorList>
    </citation>
    <scope>NUCLEOTIDE SEQUENCE</scope>
    <source>
        <tissue evidence="2">Leaves</tissue>
    </source>
</reference>
<feature type="compositionally biased region" description="Basic and acidic residues" evidence="1">
    <location>
        <begin position="357"/>
        <end position="371"/>
    </location>
</feature>
<reference evidence="2 4" key="1">
    <citation type="journal article" date="2017" name="Nature">
        <title>The sunflower genome provides insights into oil metabolism, flowering and Asterid evolution.</title>
        <authorList>
            <person name="Badouin H."/>
            <person name="Gouzy J."/>
            <person name="Grassa C.J."/>
            <person name="Murat F."/>
            <person name="Staton S.E."/>
            <person name="Cottret L."/>
            <person name="Lelandais-Briere C."/>
            <person name="Owens G.L."/>
            <person name="Carrere S."/>
            <person name="Mayjonade B."/>
            <person name="Legrand L."/>
            <person name="Gill N."/>
            <person name="Kane N.C."/>
            <person name="Bowers J.E."/>
            <person name="Hubner S."/>
            <person name="Bellec A."/>
            <person name="Berard A."/>
            <person name="Berges H."/>
            <person name="Blanchet N."/>
            <person name="Boniface M.C."/>
            <person name="Brunel D."/>
            <person name="Catrice O."/>
            <person name="Chaidir N."/>
            <person name="Claudel C."/>
            <person name="Donnadieu C."/>
            <person name="Faraut T."/>
            <person name="Fievet G."/>
            <person name="Helmstetter N."/>
            <person name="King M."/>
            <person name="Knapp S.J."/>
            <person name="Lai Z."/>
            <person name="Le Paslier M.C."/>
            <person name="Lippi Y."/>
            <person name="Lorenzon L."/>
            <person name="Mandel J.R."/>
            <person name="Marage G."/>
            <person name="Marchand G."/>
            <person name="Marquand E."/>
            <person name="Bret-Mestries E."/>
            <person name="Morien E."/>
            <person name="Nambeesan S."/>
            <person name="Nguyen T."/>
            <person name="Pegot-Espagnet P."/>
            <person name="Pouilly N."/>
            <person name="Raftis F."/>
            <person name="Sallet E."/>
            <person name="Schiex T."/>
            <person name="Thomas J."/>
            <person name="Vandecasteele C."/>
            <person name="Vares D."/>
            <person name="Vear F."/>
            <person name="Vautrin S."/>
            <person name="Crespi M."/>
            <person name="Mangin B."/>
            <person name="Burke J.M."/>
            <person name="Salse J."/>
            <person name="Munos S."/>
            <person name="Vincourt P."/>
            <person name="Rieseberg L.H."/>
            <person name="Langlade N.B."/>
        </authorList>
    </citation>
    <scope>NUCLEOTIDE SEQUENCE [LARGE SCALE GENOMIC DNA]</scope>
    <source>
        <strain evidence="4">cv. SF193</strain>
        <tissue evidence="2">Leaves</tissue>
    </source>
</reference>
<protein>
    <submittedName>
        <fullName evidence="3">Uncharacterized protein</fullName>
    </submittedName>
</protein>
<evidence type="ECO:0000313" key="3">
    <source>
        <dbReference type="EMBL" id="OTF92296.1"/>
    </source>
</evidence>
<organism evidence="3 4">
    <name type="scientific">Helianthus annuus</name>
    <name type="common">Common sunflower</name>
    <dbReference type="NCBI Taxonomy" id="4232"/>
    <lineage>
        <taxon>Eukaryota</taxon>
        <taxon>Viridiplantae</taxon>
        <taxon>Streptophyta</taxon>
        <taxon>Embryophyta</taxon>
        <taxon>Tracheophyta</taxon>
        <taxon>Spermatophyta</taxon>
        <taxon>Magnoliopsida</taxon>
        <taxon>eudicotyledons</taxon>
        <taxon>Gunneridae</taxon>
        <taxon>Pentapetalae</taxon>
        <taxon>asterids</taxon>
        <taxon>campanulids</taxon>
        <taxon>Asterales</taxon>
        <taxon>Asteraceae</taxon>
        <taxon>Asteroideae</taxon>
        <taxon>Heliantheae alliance</taxon>
        <taxon>Heliantheae</taxon>
        <taxon>Helianthus</taxon>
    </lineage>
</organism>
<feature type="region of interest" description="Disordered" evidence="1">
    <location>
        <begin position="1"/>
        <end position="33"/>
    </location>
</feature>
<feature type="compositionally biased region" description="Basic and acidic residues" evidence="1">
    <location>
        <begin position="1"/>
        <end position="13"/>
    </location>
</feature>
<dbReference type="EMBL" id="MNCJ02000331">
    <property type="protein sequence ID" value="KAF5760991.1"/>
    <property type="molecule type" value="Genomic_DNA"/>
</dbReference>
<feature type="compositionally biased region" description="Basic residues" evidence="1">
    <location>
        <begin position="452"/>
        <end position="463"/>
    </location>
</feature>
<sequence length="474" mass="53312">MGPVLDFKERNETAMEASTSKNHTAFASMPNDKNMKLDSKYKGKFAMGVPLNEQDLDVSKSKNENGGASNQPQSGDSTASSSSFGDAFSDFGACEFESDNEVMSDFRGDLIPLRKKRVTSHWRKYVQPIMWRCKWAELQLRKFQSMGIMYGKEIEKYKQTKRLKYNNSELDYGCAKATPFLHDSQREKPMKRKIRKRHEERDPEAYMSQHSLFSYIATCGSPPHAPTMDADPTNLGPSSPKNAGNEFRVPDELLSLEFRDDYSLEQILWKIELSLSQVSEMKNKLNTVMTENSERILSTVEITLHESNNALTCPVKKPDYPTNMAGPSVAATFASQLIKLNTGDDDLVKPNDLVKDENAASEETRSEDANKSTEQPPVNSRKRGSDGILIYNRRAKKPQTDSGDVKIHPVENLQDPVEEKSNTTPVSEDSTQNEQPAPRTRPGSRLNIPNNTKKRAARSRRKSGAGLWTRRTSG</sequence>
<dbReference type="PANTHER" id="PTHR34057:SF10">
    <property type="entry name" value="TRANSPOSASE, PTTA_EN_SPM, PLANT"/>
    <property type="match status" value="1"/>
</dbReference>
<feature type="compositionally biased region" description="Polar residues" evidence="1">
    <location>
        <begin position="422"/>
        <end position="435"/>
    </location>
</feature>
<gene>
    <name evidence="3" type="ORF">HannXRQ_Chr16g0520321</name>
    <name evidence="2" type="ORF">HanXRQr2_Chr16g0759841</name>
</gene>
<dbReference type="FunCoup" id="A0A251S2E5">
    <property type="interactions" value="145"/>
</dbReference>
<evidence type="ECO:0000313" key="2">
    <source>
        <dbReference type="EMBL" id="KAF5760991.1"/>
    </source>
</evidence>
<dbReference type="OMA" id="ASECLMW"/>
<keyword evidence="4" id="KW-1185">Reference proteome</keyword>
<feature type="compositionally biased region" description="Polar residues" evidence="1">
    <location>
        <begin position="16"/>
        <end position="25"/>
    </location>
</feature>
<dbReference type="PANTHER" id="PTHR34057">
    <property type="entry name" value="ELONGATION FACTOR"/>
    <property type="match status" value="1"/>
</dbReference>
<feature type="compositionally biased region" description="Polar residues" evidence="1">
    <location>
        <begin position="64"/>
        <end position="73"/>
    </location>
</feature>
<evidence type="ECO:0000256" key="1">
    <source>
        <dbReference type="SAM" id="MobiDB-lite"/>
    </source>
</evidence>
<dbReference type="Gramene" id="mRNA:HanXRQr2_Chr16g0759841">
    <property type="protein sequence ID" value="mRNA:HanXRQr2_Chr16g0759841"/>
    <property type="gene ID" value="HanXRQr2_Chr16g0759841"/>
</dbReference>
<dbReference type="AlphaFoldDB" id="A0A251S2E5"/>
<feature type="compositionally biased region" description="Low complexity" evidence="1">
    <location>
        <begin position="74"/>
        <end position="83"/>
    </location>
</feature>
<name>A0A251S2E5_HELAN</name>
<evidence type="ECO:0000313" key="4">
    <source>
        <dbReference type="Proteomes" id="UP000215914"/>
    </source>
</evidence>
<feature type="region of interest" description="Disordered" evidence="1">
    <location>
        <begin position="357"/>
        <end position="474"/>
    </location>
</feature>
<dbReference type="STRING" id="4232.A0A251S2E5"/>
<dbReference type="Proteomes" id="UP000215914">
    <property type="component" value="Chromosome 16"/>
</dbReference>
<dbReference type="EMBL" id="CM007905">
    <property type="protein sequence ID" value="OTF92296.1"/>
    <property type="molecule type" value="Genomic_DNA"/>
</dbReference>